<feature type="transmembrane region" description="Helical" evidence="8">
    <location>
        <begin position="77"/>
        <end position="98"/>
    </location>
</feature>
<gene>
    <name evidence="10 11" type="primary">LOC107217211</name>
</gene>
<evidence type="ECO:0000256" key="8">
    <source>
        <dbReference type="SAM" id="Phobius"/>
    </source>
</evidence>
<evidence type="ECO:0000313" key="10">
    <source>
        <dbReference type="RefSeq" id="XP_015510147.2"/>
    </source>
</evidence>
<dbReference type="Pfam" id="PF00230">
    <property type="entry name" value="MIP"/>
    <property type="match status" value="1"/>
</dbReference>
<dbReference type="RefSeq" id="XP_015510147.2">
    <property type="nucleotide sequence ID" value="XM_015654661.2"/>
</dbReference>
<comment type="similarity">
    <text evidence="2 7">Belongs to the MIP/aquaporin (TC 1.A.8) family.</text>
</comment>
<dbReference type="FunCoup" id="A0A6J0B7H7">
    <property type="interactions" value="92"/>
</dbReference>
<evidence type="ECO:0000256" key="6">
    <source>
        <dbReference type="ARBA" id="ARBA00023136"/>
    </source>
</evidence>
<dbReference type="InParanoid" id="A0A6J0B7H7"/>
<evidence type="ECO:0000256" key="7">
    <source>
        <dbReference type="RuleBase" id="RU000477"/>
    </source>
</evidence>
<evidence type="ECO:0000256" key="2">
    <source>
        <dbReference type="ARBA" id="ARBA00006175"/>
    </source>
</evidence>
<keyword evidence="6 8" id="KW-0472">Membrane</keyword>
<evidence type="ECO:0000256" key="4">
    <source>
        <dbReference type="ARBA" id="ARBA00022692"/>
    </source>
</evidence>
<dbReference type="RefSeq" id="XP_046593275.1">
    <property type="nucleotide sequence ID" value="XM_046737319.1"/>
</dbReference>
<dbReference type="InterPro" id="IPR000425">
    <property type="entry name" value="MIP"/>
</dbReference>
<dbReference type="PRINTS" id="PR00783">
    <property type="entry name" value="MINTRINSICP"/>
</dbReference>
<dbReference type="InterPro" id="IPR034294">
    <property type="entry name" value="Aquaporin_transptr"/>
</dbReference>
<dbReference type="PANTHER" id="PTHR19139">
    <property type="entry name" value="AQUAPORIN TRANSPORTER"/>
    <property type="match status" value="1"/>
</dbReference>
<name>A0A6J0B7H7_NEOLC</name>
<dbReference type="OrthoDB" id="3222at2759"/>
<sequence length="318" mass="33587">MEAAGISIISASAIADVAASPSRRSRNMSLKMGRNQAAGNKIHAEEQTVKEKPNWIKQLLKDEASWSQTLVAGLAEFLGTAILIFVGCMGCVGSLTAIPNALQTALTFGFAVTCVIQIIGHISVAHINPAVTVSAVILGHKSLPAAAVYILAQLSGAVVGYGMLKAITPTELLHNGDDTSASSFCVTLIHTKISVIQGLIVETVTTGVLILLCCASWDPRNARNSDSTPIKFGLTVTTLSLSGGPYTGCSMNPARTFGPALWNNAWNSHWVYWLGPMAGSILATLAYKTLFWPRKPADKDIPEAAALNSVATEKQEVN</sequence>
<comment type="subcellular location">
    <subcellularLocation>
        <location evidence="1">Membrane</location>
        <topology evidence="1">Multi-pass membrane protein</topology>
    </subcellularLocation>
</comment>
<evidence type="ECO:0000256" key="3">
    <source>
        <dbReference type="ARBA" id="ARBA00022448"/>
    </source>
</evidence>
<feature type="transmembrane region" description="Helical" evidence="8">
    <location>
        <begin position="105"/>
        <end position="126"/>
    </location>
</feature>
<dbReference type="NCBIfam" id="TIGR00861">
    <property type="entry name" value="MIP"/>
    <property type="match status" value="1"/>
</dbReference>
<protein>
    <submittedName>
        <fullName evidence="10 11">Aquaporin AQPcic isoform X1</fullName>
    </submittedName>
</protein>
<dbReference type="PROSITE" id="PS00221">
    <property type="entry name" value="MIP"/>
    <property type="match status" value="1"/>
</dbReference>
<dbReference type="AlphaFoldDB" id="A0A6J0B7H7"/>
<feature type="transmembrane region" description="Helical" evidence="8">
    <location>
        <begin position="146"/>
        <end position="164"/>
    </location>
</feature>
<dbReference type="GO" id="GO:0015267">
    <property type="term" value="F:channel activity"/>
    <property type="evidence" value="ECO:0007669"/>
    <property type="project" value="InterPro"/>
</dbReference>
<dbReference type="InterPro" id="IPR022357">
    <property type="entry name" value="MIP_CS"/>
</dbReference>
<dbReference type="CDD" id="cd00333">
    <property type="entry name" value="MIP"/>
    <property type="match status" value="1"/>
</dbReference>
<keyword evidence="3 7" id="KW-0813">Transport</keyword>
<dbReference type="SUPFAM" id="SSF81338">
    <property type="entry name" value="Aquaporin-like"/>
    <property type="match status" value="1"/>
</dbReference>
<feature type="transmembrane region" description="Helical" evidence="8">
    <location>
        <begin position="270"/>
        <end position="287"/>
    </location>
</feature>
<dbReference type="Proteomes" id="UP000829291">
    <property type="component" value="Chromosome 4"/>
</dbReference>
<keyword evidence="4 7" id="KW-0812">Transmembrane</keyword>
<dbReference type="Gene3D" id="1.20.1080.10">
    <property type="entry name" value="Glycerol uptake facilitator protein"/>
    <property type="match status" value="1"/>
</dbReference>
<evidence type="ECO:0000313" key="11">
    <source>
        <dbReference type="RefSeq" id="XP_046593275.1"/>
    </source>
</evidence>
<evidence type="ECO:0000313" key="9">
    <source>
        <dbReference type="Proteomes" id="UP000829291"/>
    </source>
</evidence>
<accession>A0A6J0B7H7</accession>
<proteinExistence type="inferred from homology"/>
<evidence type="ECO:0000256" key="5">
    <source>
        <dbReference type="ARBA" id="ARBA00022989"/>
    </source>
</evidence>
<dbReference type="GeneID" id="107217211"/>
<dbReference type="GO" id="GO:0005886">
    <property type="term" value="C:plasma membrane"/>
    <property type="evidence" value="ECO:0007669"/>
    <property type="project" value="TreeGrafter"/>
</dbReference>
<evidence type="ECO:0000256" key="1">
    <source>
        <dbReference type="ARBA" id="ARBA00004141"/>
    </source>
</evidence>
<dbReference type="PANTHER" id="PTHR19139:SF270">
    <property type="entry name" value="ENTOMOGLYCEROPORIN 1-RELATED"/>
    <property type="match status" value="1"/>
</dbReference>
<keyword evidence="5 8" id="KW-1133">Transmembrane helix</keyword>
<organism evidence="9 10">
    <name type="scientific">Neodiprion lecontei</name>
    <name type="common">Redheaded pine sawfly</name>
    <dbReference type="NCBI Taxonomy" id="441921"/>
    <lineage>
        <taxon>Eukaryota</taxon>
        <taxon>Metazoa</taxon>
        <taxon>Ecdysozoa</taxon>
        <taxon>Arthropoda</taxon>
        <taxon>Hexapoda</taxon>
        <taxon>Insecta</taxon>
        <taxon>Pterygota</taxon>
        <taxon>Neoptera</taxon>
        <taxon>Endopterygota</taxon>
        <taxon>Hymenoptera</taxon>
        <taxon>Tenthredinoidea</taxon>
        <taxon>Diprionidae</taxon>
        <taxon>Diprioninae</taxon>
        <taxon>Neodiprion</taxon>
    </lineage>
</organism>
<dbReference type="KEGG" id="nlo:107217211"/>
<reference evidence="10 11" key="1">
    <citation type="submission" date="2025-05" db="UniProtKB">
        <authorList>
            <consortium name="RefSeq"/>
        </authorList>
    </citation>
    <scope>IDENTIFICATION</scope>
    <source>
        <tissue evidence="10 11">Thorax and Abdomen</tissue>
    </source>
</reference>
<dbReference type="InterPro" id="IPR023271">
    <property type="entry name" value="Aquaporin-like"/>
</dbReference>
<keyword evidence="9" id="KW-1185">Reference proteome</keyword>